<comment type="caution">
    <text evidence="1">The sequence shown here is derived from an EMBL/GenBank/DDBJ whole genome shotgun (WGS) entry which is preliminary data.</text>
</comment>
<proteinExistence type="predicted"/>
<dbReference type="EMBL" id="BAABLW010000005">
    <property type="protein sequence ID" value="GAA4916006.1"/>
    <property type="molecule type" value="Genomic_DNA"/>
</dbReference>
<reference evidence="2" key="1">
    <citation type="journal article" date="2019" name="Int. J. Syst. Evol. Microbiol.">
        <title>The Global Catalogue of Microorganisms (GCM) 10K type strain sequencing project: providing services to taxonomists for standard genome sequencing and annotation.</title>
        <authorList>
            <consortium name="The Broad Institute Genomics Platform"/>
            <consortium name="The Broad Institute Genome Sequencing Center for Infectious Disease"/>
            <person name="Wu L."/>
            <person name="Ma J."/>
        </authorList>
    </citation>
    <scope>NUCLEOTIDE SEQUENCE [LARGE SCALE GENOMIC DNA]</scope>
    <source>
        <strain evidence="2">JCM 19129</strain>
    </source>
</reference>
<name>A0ABP9FT57_9MICC</name>
<protein>
    <recommendedName>
        <fullName evidence="3">Phage tail protein</fullName>
    </recommendedName>
</protein>
<evidence type="ECO:0008006" key="3">
    <source>
        <dbReference type="Google" id="ProtNLM"/>
    </source>
</evidence>
<accession>A0ABP9FT57</accession>
<dbReference type="RefSeq" id="WP_345476867.1">
    <property type="nucleotide sequence ID" value="NZ_BAABLW010000005.1"/>
</dbReference>
<sequence>MKSTQNLFLIRIDNIPGTWRAMSGGGATAEYTRDYSGGSTTPDLLPGPATHEDIEVVRTYDPVVDEPWIRRLKKRVGRHRTTITKQPLDADMVAVGKPEVYDGVLLIGITPPETDASSADPADLTLTFATVGSA</sequence>
<keyword evidence="2" id="KW-1185">Reference proteome</keyword>
<evidence type="ECO:0000313" key="2">
    <source>
        <dbReference type="Proteomes" id="UP001500368"/>
    </source>
</evidence>
<dbReference type="Proteomes" id="UP001500368">
    <property type="component" value="Unassembled WGS sequence"/>
</dbReference>
<gene>
    <name evidence="1" type="ORF">GCM10025790_08850</name>
</gene>
<organism evidence="1 2">
    <name type="scientific">Nesterenkonia rhizosphaerae</name>
    <dbReference type="NCBI Taxonomy" id="1348272"/>
    <lineage>
        <taxon>Bacteria</taxon>
        <taxon>Bacillati</taxon>
        <taxon>Actinomycetota</taxon>
        <taxon>Actinomycetes</taxon>
        <taxon>Micrococcales</taxon>
        <taxon>Micrococcaceae</taxon>
        <taxon>Nesterenkonia</taxon>
    </lineage>
</organism>
<evidence type="ECO:0000313" key="1">
    <source>
        <dbReference type="EMBL" id="GAA4916006.1"/>
    </source>
</evidence>